<dbReference type="Proteomes" id="UP001367508">
    <property type="component" value="Unassembled WGS sequence"/>
</dbReference>
<dbReference type="GO" id="GO:1901259">
    <property type="term" value="P:chloroplast rRNA processing"/>
    <property type="evidence" value="ECO:0007669"/>
    <property type="project" value="TreeGrafter"/>
</dbReference>
<evidence type="ECO:0008006" key="4">
    <source>
        <dbReference type="Google" id="ProtNLM"/>
    </source>
</evidence>
<sequence length="225" mass="25310">MAEATAPEPEIAEPSTTDTTADMVVENAEPAQVPGVESALNGESNEKRSREEDEDEYGVSKKRKVEAEEEEEHLNETEEEEEKKPSGPVKLGFKNFASSVEMFDYFYGFLHAWPPYLNVNEYEHKMLLELLKNGHSEPDNKIGGGIHAFQVRKHPMWKSRCFFLVREDESVDDFSFRKCVDHILPLPEGMQLKPDVNKALGGGKHHHGGGRGGGRGHGRKGRSRH</sequence>
<accession>A0AAN9L6I0</accession>
<dbReference type="GO" id="GO:0017126">
    <property type="term" value="P:nucleologenesis"/>
    <property type="evidence" value="ECO:0007669"/>
    <property type="project" value="TreeGrafter"/>
</dbReference>
<name>A0AAN9L6I0_CANGL</name>
<dbReference type="GO" id="GO:0009507">
    <property type="term" value="C:chloroplast"/>
    <property type="evidence" value="ECO:0007669"/>
    <property type="project" value="TreeGrafter"/>
</dbReference>
<protein>
    <recommendedName>
        <fullName evidence="4">Protein EMBRYO DEFECTIVE 514</fullName>
    </recommendedName>
</protein>
<feature type="compositionally biased region" description="Basic residues" evidence="1">
    <location>
        <begin position="203"/>
        <end position="225"/>
    </location>
</feature>
<dbReference type="PANTHER" id="PTHR33415:SF12">
    <property type="entry name" value="PROTEIN EMBRYO DEFECTIVE 514"/>
    <property type="match status" value="1"/>
</dbReference>
<feature type="compositionally biased region" description="Low complexity" evidence="1">
    <location>
        <begin position="1"/>
        <end position="17"/>
    </location>
</feature>
<dbReference type="Pfam" id="PF11523">
    <property type="entry name" value="DUF3223"/>
    <property type="match status" value="1"/>
</dbReference>
<feature type="region of interest" description="Disordered" evidence="1">
    <location>
        <begin position="1"/>
        <end position="90"/>
    </location>
</feature>
<evidence type="ECO:0000313" key="2">
    <source>
        <dbReference type="EMBL" id="KAK7330355.1"/>
    </source>
</evidence>
<comment type="caution">
    <text evidence="2">The sequence shown here is derived from an EMBL/GenBank/DDBJ whole genome shotgun (WGS) entry which is preliminary data.</text>
</comment>
<feature type="region of interest" description="Disordered" evidence="1">
    <location>
        <begin position="194"/>
        <end position="225"/>
    </location>
</feature>
<dbReference type="EMBL" id="JAYMYQ010000005">
    <property type="protein sequence ID" value="KAK7330355.1"/>
    <property type="molecule type" value="Genomic_DNA"/>
</dbReference>
<evidence type="ECO:0000313" key="3">
    <source>
        <dbReference type="Proteomes" id="UP001367508"/>
    </source>
</evidence>
<gene>
    <name evidence="2" type="ORF">VNO77_24547</name>
</gene>
<dbReference type="GO" id="GO:0005634">
    <property type="term" value="C:nucleus"/>
    <property type="evidence" value="ECO:0007669"/>
    <property type="project" value="TreeGrafter"/>
</dbReference>
<dbReference type="AlphaFoldDB" id="A0AAN9L6I0"/>
<dbReference type="PANTHER" id="PTHR33415">
    <property type="entry name" value="PROTEIN EMBRYO DEFECTIVE 514"/>
    <property type="match status" value="1"/>
</dbReference>
<dbReference type="GO" id="GO:0009658">
    <property type="term" value="P:chloroplast organization"/>
    <property type="evidence" value="ECO:0007669"/>
    <property type="project" value="TreeGrafter"/>
</dbReference>
<reference evidence="2 3" key="1">
    <citation type="submission" date="2024-01" db="EMBL/GenBank/DDBJ databases">
        <title>The genomes of 5 underutilized Papilionoideae crops provide insights into root nodulation and disease resistanc.</title>
        <authorList>
            <person name="Jiang F."/>
        </authorList>
    </citation>
    <scope>NUCLEOTIDE SEQUENCE [LARGE SCALE GENOMIC DNA]</scope>
    <source>
        <strain evidence="2">LVBAO_FW01</strain>
        <tissue evidence="2">Leaves</tissue>
    </source>
</reference>
<organism evidence="2 3">
    <name type="scientific">Canavalia gladiata</name>
    <name type="common">Sword bean</name>
    <name type="synonym">Dolichos gladiatus</name>
    <dbReference type="NCBI Taxonomy" id="3824"/>
    <lineage>
        <taxon>Eukaryota</taxon>
        <taxon>Viridiplantae</taxon>
        <taxon>Streptophyta</taxon>
        <taxon>Embryophyta</taxon>
        <taxon>Tracheophyta</taxon>
        <taxon>Spermatophyta</taxon>
        <taxon>Magnoliopsida</taxon>
        <taxon>eudicotyledons</taxon>
        <taxon>Gunneridae</taxon>
        <taxon>Pentapetalae</taxon>
        <taxon>rosids</taxon>
        <taxon>fabids</taxon>
        <taxon>Fabales</taxon>
        <taxon>Fabaceae</taxon>
        <taxon>Papilionoideae</taxon>
        <taxon>50 kb inversion clade</taxon>
        <taxon>NPAAA clade</taxon>
        <taxon>indigoferoid/millettioid clade</taxon>
        <taxon>Phaseoleae</taxon>
        <taxon>Canavalia</taxon>
    </lineage>
</organism>
<keyword evidence="3" id="KW-1185">Reference proteome</keyword>
<feature type="compositionally biased region" description="Acidic residues" evidence="1">
    <location>
        <begin position="67"/>
        <end position="81"/>
    </location>
</feature>
<dbReference type="FunFam" id="3.10.450.40:FF:000016">
    <property type="entry name" value="Predicted protein"/>
    <property type="match status" value="1"/>
</dbReference>
<proteinExistence type="predicted"/>
<dbReference type="InterPro" id="IPR044673">
    <property type="entry name" value="DCL-like"/>
</dbReference>
<evidence type="ECO:0000256" key="1">
    <source>
        <dbReference type="SAM" id="MobiDB-lite"/>
    </source>
</evidence>
<dbReference type="Gene3D" id="3.10.450.40">
    <property type="match status" value="1"/>
</dbReference>